<reference evidence="1" key="1">
    <citation type="submission" date="2019-04" db="EMBL/GenBank/DDBJ databases">
        <title>Microbes associate with the intestines of laboratory mice.</title>
        <authorList>
            <person name="Navarre W."/>
            <person name="Wong E."/>
            <person name="Huang K."/>
            <person name="Tropini C."/>
            <person name="Ng K."/>
            <person name="Yu B."/>
        </authorList>
    </citation>
    <scope>NUCLEOTIDE SEQUENCE</scope>
    <source>
        <strain evidence="1">NM09_H32</strain>
    </source>
</reference>
<keyword evidence="1" id="KW-0547">Nucleotide-binding</keyword>
<name>A0AC61R7J4_9FIRM</name>
<keyword evidence="1" id="KW-0067">ATP-binding</keyword>
<protein>
    <submittedName>
        <fullName evidence="1">ATP-binding protein</fullName>
    </submittedName>
</protein>
<proteinExistence type="predicted"/>
<dbReference type="EMBL" id="SRYG01000010">
    <property type="protein sequence ID" value="TGY66057.1"/>
    <property type="molecule type" value="Genomic_DNA"/>
</dbReference>
<evidence type="ECO:0000313" key="2">
    <source>
        <dbReference type="Proteomes" id="UP000308836"/>
    </source>
</evidence>
<accession>A0AC61R7J4</accession>
<comment type="caution">
    <text evidence="1">The sequence shown here is derived from an EMBL/GenBank/DDBJ whole genome shotgun (WGS) entry which is preliminary data.</text>
</comment>
<keyword evidence="2" id="KW-1185">Reference proteome</keyword>
<sequence>MLLEFRVKNFCSIGDEVALSMLAGQENREEEKLLLFDKYRVLPSCVIYGANGTGKTNLLKAMKFLQQAVLNSFKNSPEAVFSLPHHKALGNESSGFYVQFVAAGVRYAYGVEFKNGEVEHEYLYFFPKKRETKIFERNGNEVIRGSKFKNEFMLVEEALKPNRLFLSCAANLSQNESLNNAYLYFGKKWILDYSSDEMWLEQSLKLLMSRKDMKEKFSRFLRSLDIPIQNFKIDENSYALEELEIPDFMRDFLKQTAQQTEFVNVKVMLDYGKFSVELNEESSGVQKLFRVLCPIIDALENGCLIFFDEFENGLHEFLVSTIIRYFNDYAHIHNAQLILITHDTSLLSSKLFRRDQIWFTEMEPQNRFTDLYSMVELKGIRQNENFRNNYIEGKYGGIPMLGSGILNQEMK</sequence>
<evidence type="ECO:0000313" key="1">
    <source>
        <dbReference type="EMBL" id="TGY66057.1"/>
    </source>
</evidence>
<organism evidence="1 2">
    <name type="scientific">Dubosiella muris</name>
    <dbReference type="NCBI Taxonomy" id="3038133"/>
    <lineage>
        <taxon>Bacteria</taxon>
        <taxon>Bacillati</taxon>
        <taxon>Bacillota</taxon>
        <taxon>Erysipelotrichia</taxon>
        <taxon>Erysipelotrichales</taxon>
        <taxon>Erysipelotrichaceae</taxon>
        <taxon>Dubosiella</taxon>
    </lineage>
</organism>
<gene>
    <name evidence="1" type="ORF">E5336_06100</name>
</gene>
<dbReference type="Proteomes" id="UP000308836">
    <property type="component" value="Unassembled WGS sequence"/>
</dbReference>